<evidence type="ECO:0000256" key="2">
    <source>
        <dbReference type="ARBA" id="ARBA00023015"/>
    </source>
</evidence>
<dbReference type="RefSeq" id="WP_179777585.1">
    <property type="nucleotide sequence ID" value="NZ_JACCFK010000002.1"/>
</dbReference>
<dbReference type="InterPro" id="IPR000847">
    <property type="entry name" value="LysR_HTH_N"/>
</dbReference>
<protein>
    <submittedName>
        <fullName evidence="6">DNA-binding transcriptional LysR family regulator</fullName>
    </submittedName>
</protein>
<dbReference type="PRINTS" id="PR00039">
    <property type="entry name" value="HTHLYSR"/>
</dbReference>
<dbReference type="InterPro" id="IPR036390">
    <property type="entry name" value="WH_DNA-bd_sf"/>
</dbReference>
<evidence type="ECO:0000259" key="5">
    <source>
        <dbReference type="PROSITE" id="PS50931"/>
    </source>
</evidence>
<dbReference type="FunFam" id="1.10.10.10:FF:000001">
    <property type="entry name" value="LysR family transcriptional regulator"/>
    <property type="match status" value="1"/>
</dbReference>
<dbReference type="InterPro" id="IPR036388">
    <property type="entry name" value="WH-like_DNA-bd_sf"/>
</dbReference>
<dbReference type="PANTHER" id="PTHR30346:SF0">
    <property type="entry name" value="HCA OPERON TRANSCRIPTIONAL ACTIVATOR HCAR"/>
    <property type="match status" value="1"/>
</dbReference>
<dbReference type="AlphaFoldDB" id="A0A853BFS3"/>
<comment type="similarity">
    <text evidence="1">Belongs to the LysR transcriptional regulatory family.</text>
</comment>
<evidence type="ECO:0000256" key="1">
    <source>
        <dbReference type="ARBA" id="ARBA00009437"/>
    </source>
</evidence>
<organism evidence="6 7">
    <name type="scientific">Amycolatopsis endophytica</name>
    <dbReference type="NCBI Taxonomy" id="860233"/>
    <lineage>
        <taxon>Bacteria</taxon>
        <taxon>Bacillati</taxon>
        <taxon>Actinomycetota</taxon>
        <taxon>Actinomycetes</taxon>
        <taxon>Pseudonocardiales</taxon>
        <taxon>Pseudonocardiaceae</taxon>
        <taxon>Amycolatopsis</taxon>
    </lineage>
</organism>
<dbReference type="Gene3D" id="1.10.10.10">
    <property type="entry name" value="Winged helix-like DNA-binding domain superfamily/Winged helix DNA-binding domain"/>
    <property type="match status" value="1"/>
</dbReference>
<reference evidence="6 7" key="1">
    <citation type="submission" date="2020-07" db="EMBL/GenBank/DDBJ databases">
        <title>Sequencing the genomes of 1000 actinobacteria strains.</title>
        <authorList>
            <person name="Klenk H.-P."/>
        </authorList>
    </citation>
    <scope>NUCLEOTIDE SEQUENCE [LARGE SCALE GENOMIC DNA]</scope>
    <source>
        <strain evidence="6 7">DSM 104006</strain>
    </source>
</reference>
<evidence type="ECO:0000256" key="3">
    <source>
        <dbReference type="ARBA" id="ARBA00023125"/>
    </source>
</evidence>
<dbReference type="EMBL" id="JACCFK010000002">
    <property type="protein sequence ID" value="NYI93407.1"/>
    <property type="molecule type" value="Genomic_DNA"/>
</dbReference>
<keyword evidence="2" id="KW-0805">Transcription regulation</keyword>
<accession>A0A853BFS3</accession>
<keyword evidence="7" id="KW-1185">Reference proteome</keyword>
<keyword evidence="3 6" id="KW-0238">DNA-binding</keyword>
<dbReference type="PROSITE" id="PS50931">
    <property type="entry name" value="HTH_LYSR"/>
    <property type="match status" value="1"/>
</dbReference>
<evidence type="ECO:0000256" key="4">
    <source>
        <dbReference type="ARBA" id="ARBA00023163"/>
    </source>
</evidence>
<dbReference type="SUPFAM" id="SSF46785">
    <property type="entry name" value="Winged helix' DNA-binding domain"/>
    <property type="match status" value="1"/>
</dbReference>
<dbReference type="Pfam" id="PF00126">
    <property type="entry name" value="HTH_1"/>
    <property type="match status" value="1"/>
</dbReference>
<dbReference type="InterPro" id="IPR005119">
    <property type="entry name" value="LysR_subst-bd"/>
</dbReference>
<dbReference type="Pfam" id="PF03466">
    <property type="entry name" value="LysR_substrate"/>
    <property type="match status" value="1"/>
</dbReference>
<proteinExistence type="inferred from homology"/>
<dbReference type="PANTHER" id="PTHR30346">
    <property type="entry name" value="TRANSCRIPTIONAL DUAL REGULATOR HCAR-RELATED"/>
    <property type="match status" value="1"/>
</dbReference>
<gene>
    <name evidence="6" type="ORF">HNR02_006782</name>
</gene>
<dbReference type="GO" id="GO:0032993">
    <property type="term" value="C:protein-DNA complex"/>
    <property type="evidence" value="ECO:0007669"/>
    <property type="project" value="TreeGrafter"/>
</dbReference>
<keyword evidence="4" id="KW-0804">Transcription</keyword>
<evidence type="ECO:0000313" key="6">
    <source>
        <dbReference type="EMBL" id="NYI93407.1"/>
    </source>
</evidence>
<dbReference type="Proteomes" id="UP000549616">
    <property type="component" value="Unassembled WGS sequence"/>
</dbReference>
<dbReference type="SUPFAM" id="SSF53850">
    <property type="entry name" value="Periplasmic binding protein-like II"/>
    <property type="match status" value="1"/>
</dbReference>
<dbReference type="GO" id="GO:0003677">
    <property type="term" value="F:DNA binding"/>
    <property type="evidence" value="ECO:0007669"/>
    <property type="project" value="UniProtKB-KW"/>
</dbReference>
<comment type="caution">
    <text evidence="6">The sequence shown here is derived from an EMBL/GenBank/DDBJ whole genome shotgun (WGS) entry which is preliminary data.</text>
</comment>
<name>A0A853BFS3_9PSEU</name>
<dbReference type="GO" id="GO:0003700">
    <property type="term" value="F:DNA-binding transcription factor activity"/>
    <property type="evidence" value="ECO:0007669"/>
    <property type="project" value="InterPro"/>
</dbReference>
<dbReference type="CDD" id="cd08414">
    <property type="entry name" value="PBP2_LTTR_aromatics_like"/>
    <property type="match status" value="1"/>
</dbReference>
<sequence>MELRALRYFVTVAEELHFGRAAERLSIAQPAVSQQVARLERELGVRLLDRSPRHVRLTDAGRRVLDAARETLTSADRVRIAAGRVITLRIGMAPGLTRRLEAGVEALRSSGPWFDLALVDLPVTARLRALRRGDLDIALARGEVGEPGLRVRTAWTEPLHAVVSVRHPLAEREVLTPRELAGSLLRLPSRRCDPPLHDAVRGALGRAGVRPAVGRPMNTTQTTLVEVGADARSWALLPEEQLTEASSTRVRVIPLDPPLTVTGQVITRVDDGRPRECADLVVEAFRHTA</sequence>
<evidence type="ECO:0000313" key="7">
    <source>
        <dbReference type="Proteomes" id="UP000549616"/>
    </source>
</evidence>
<feature type="domain" description="HTH lysR-type" evidence="5">
    <location>
        <begin position="1"/>
        <end position="58"/>
    </location>
</feature>
<dbReference type="Gene3D" id="3.40.190.10">
    <property type="entry name" value="Periplasmic binding protein-like II"/>
    <property type="match status" value="2"/>
</dbReference>